<evidence type="ECO:0000256" key="22">
    <source>
        <dbReference type="SAM" id="Phobius"/>
    </source>
</evidence>
<dbReference type="Gene3D" id="1.10.510.10">
    <property type="entry name" value="Transferase(Phosphotransferase) domain 1"/>
    <property type="match status" value="1"/>
</dbReference>
<dbReference type="InterPro" id="IPR051824">
    <property type="entry name" value="LRR_Rcpt-Like_S/T_Kinase"/>
</dbReference>
<dbReference type="PROSITE" id="PS50011">
    <property type="entry name" value="PROTEIN_KINASE_DOM"/>
    <property type="match status" value="1"/>
</dbReference>
<keyword evidence="9" id="KW-0732">Signal</keyword>
<dbReference type="OrthoDB" id="1893746at2759"/>
<dbReference type="Pfam" id="PF13855">
    <property type="entry name" value="LRR_8"/>
    <property type="match status" value="1"/>
</dbReference>
<dbReference type="PANTHER" id="PTHR48006">
    <property type="entry name" value="LEUCINE-RICH REPEAT-CONTAINING PROTEIN DDB_G0281931-RELATED"/>
    <property type="match status" value="1"/>
</dbReference>
<dbReference type="InterPro" id="IPR008271">
    <property type="entry name" value="Ser/Thr_kinase_AS"/>
</dbReference>
<keyword evidence="4" id="KW-0723">Serine/threonine-protein kinase</keyword>
<keyword evidence="16" id="KW-0675">Receptor</keyword>
<keyword evidence="11 20" id="KW-0547">Nucleotide-binding</keyword>
<evidence type="ECO:0000256" key="5">
    <source>
        <dbReference type="ARBA" id="ARBA00022553"/>
    </source>
</evidence>
<feature type="binding site" evidence="20">
    <location>
        <position position="558"/>
    </location>
    <ligand>
        <name>ATP</name>
        <dbReference type="ChEBI" id="CHEBI:30616"/>
    </ligand>
</feature>
<evidence type="ECO:0000256" key="14">
    <source>
        <dbReference type="ARBA" id="ARBA00022989"/>
    </source>
</evidence>
<dbReference type="InterPro" id="IPR021720">
    <property type="entry name" value="Malectin_dom"/>
</dbReference>
<dbReference type="SMART" id="SM00220">
    <property type="entry name" value="S_TKc"/>
    <property type="match status" value="1"/>
</dbReference>
<evidence type="ECO:0000256" key="21">
    <source>
        <dbReference type="SAM" id="MobiDB-lite"/>
    </source>
</evidence>
<keyword evidence="13 20" id="KW-0067">ATP-binding</keyword>
<dbReference type="GO" id="GO:0005524">
    <property type="term" value="F:ATP binding"/>
    <property type="evidence" value="ECO:0007669"/>
    <property type="project" value="UniProtKB-UniRule"/>
</dbReference>
<dbReference type="EMBL" id="LFYR01001927">
    <property type="protein sequence ID" value="KMZ58462.1"/>
    <property type="molecule type" value="Genomic_DNA"/>
</dbReference>
<dbReference type="OMA" id="NFPCSAS"/>
<evidence type="ECO:0000256" key="8">
    <source>
        <dbReference type="ARBA" id="ARBA00022692"/>
    </source>
</evidence>
<dbReference type="Gene3D" id="3.30.200.20">
    <property type="entry name" value="Phosphorylase Kinase, domain 1"/>
    <property type="match status" value="1"/>
</dbReference>
<dbReference type="SUPFAM" id="SSF52058">
    <property type="entry name" value="L domain-like"/>
    <property type="match status" value="1"/>
</dbReference>
<evidence type="ECO:0000256" key="15">
    <source>
        <dbReference type="ARBA" id="ARBA00023136"/>
    </source>
</evidence>
<dbReference type="Gene3D" id="3.80.10.10">
    <property type="entry name" value="Ribonuclease Inhibitor"/>
    <property type="match status" value="2"/>
</dbReference>
<dbReference type="CDD" id="cd14066">
    <property type="entry name" value="STKc_IRAK"/>
    <property type="match status" value="1"/>
</dbReference>
<evidence type="ECO:0000256" key="13">
    <source>
        <dbReference type="ARBA" id="ARBA00022840"/>
    </source>
</evidence>
<dbReference type="InterPro" id="IPR017441">
    <property type="entry name" value="Protein_kinase_ATP_BS"/>
</dbReference>
<dbReference type="Pfam" id="PF00560">
    <property type="entry name" value="LRR_1"/>
    <property type="match status" value="2"/>
</dbReference>
<comment type="caution">
    <text evidence="24">The sequence shown here is derived from an EMBL/GenBank/DDBJ whole genome shotgun (WGS) entry which is preliminary data.</text>
</comment>
<reference evidence="25" key="1">
    <citation type="journal article" date="2016" name="Nature">
        <title>The genome of the seagrass Zostera marina reveals angiosperm adaptation to the sea.</title>
        <authorList>
            <person name="Olsen J.L."/>
            <person name="Rouze P."/>
            <person name="Verhelst B."/>
            <person name="Lin Y.-C."/>
            <person name="Bayer T."/>
            <person name="Collen J."/>
            <person name="Dattolo E."/>
            <person name="De Paoli E."/>
            <person name="Dittami S."/>
            <person name="Maumus F."/>
            <person name="Michel G."/>
            <person name="Kersting A."/>
            <person name="Lauritano C."/>
            <person name="Lohaus R."/>
            <person name="Toepel M."/>
            <person name="Tonon T."/>
            <person name="Vanneste K."/>
            <person name="Amirebrahimi M."/>
            <person name="Brakel J."/>
            <person name="Bostroem C."/>
            <person name="Chovatia M."/>
            <person name="Grimwood J."/>
            <person name="Jenkins J.W."/>
            <person name="Jueterbock A."/>
            <person name="Mraz A."/>
            <person name="Stam W.T."/>
            <person name="Tice H."/>
            <person name="Bornberg-Bauer E."/>
            <person name="Green P.J."/>
            <person name="Pearson G.A."/>
            <person name="Procaccini G."/>
            <person name="Duarte C.M."/>
            <person name="Schmutz J."/>
            <person name="Reusch T.B.H."/>
            <person name="Van de Peer Y."/>
        </authorList>
    </citation>
    <scope>NUCLEOTIDE SEQUENCE [LARGE SCALE GENOMIC DNA]</scope>
    <source>
        <strain evidence="25">cv. Finnish</strain>
    </source>
</reference>
<evidence type="ECO:0000256" key="18">
    <source>
        <dbReference type="ARBA" id="ARBA00047899"/>
    </source>
</evidence>
<keyword evidence="15 22" id="KW-0472">Membrane</keyword>
<dbReference type="FunFam" id="3.80.10.10:FF:000041">
    <property type="entry name" value="LRR receptor-like serine/threonine-protein kinase ERECTA"/>
    <property type="match status" value="1"/>
</dbReference>
<evidence type="ECO:0000256" key="20">
    <source>
        <dbReference type="PROSITE-ProRule" id="PRU10141"/>
    </source>
</evidence>
<keyword evidence="10" id="KW-0677">Repeat</keyword>
<evidence type="ECO:0000313" key="25">
    <source>
        <dbReference type="Proteomes" id="UP000036987"/>
    </source>
</evidence>
<evidence type="ECO:0000256" key="10">
    <source>
        <dbReference type="ARBA" id="ARBA00022737"/>
    </source>
</evidence>
<keyword evidence="6" id="KW-0433">Leucine-rich repeat</keyword>
<dbReference type="Proteomes" id="UP000036987">
    <property type="component" value="Unassembled WGS sequence"/>
</dbReference>
<dbReference type="FunFam" id="3.30.200.20:FF:000217">
    <property type="entry name" value="probable LRR receptor-like serine/threonine-protein kinase At1g53430"/>
    <property type="match status" value="1"/>
</dbReference>
<dbReference type="GO" id="GO:0045088">
    <property type="term" value="P:regulation of innate immune response"/>
    <property type="evidence" value="ECO:0000318"/>
    <property type="project" value="GO_Central"/>
</dbReference>
<evidence type="ECO:0000256" key="4">
    <source>
        <dbReference type="ARBA" id="ARBA00022527"/>
    </source>
</evidence>
<dbReference type="GO" id="GO:0004672">
    <property type="term" value="F:protein kinase activity"/>
    <property type="evidence" value="ECO:0000318"/>
    <property type="project" value="GO_Central"/>
</dbReference>
<accession>A0A0K9NQT9</accession>
<evidence type="ECO:0000256" key="16">
    <source>
        <dbReference type="ARBA" id="ARBA00023170"/>
    </source>
</evidence>
<dbReference type="GO" id="GO:0004674">
    <property type="term" value="F:protein serine/threonine kinase activity"/>
    <property type="evidence" value="ECO:0007669"/>
    <property type="project" value="UniProtKB-KW"/>
</dbReference>
<dbReference type="InterPro" id="IPR001245">
    <property type="entry name" value="Ser-Thr/Tyr_kinase_cat_dom"/>
</dbReference>
<keyword evidence="25" id="KW-1185">Reference proteome</keyword>
<keyword evidence="7" id="KW-0808">Transferase</keyword>
<dbReference type="EC" id="2.7.11.1" evidence="3"/>
<gene>
    <name evidence="24" type="ORF">ZOSMA_76G00180</name>
</gene>
<evidence type="ECO:0000256" key="6">
    <source>
        <dbReference type="ARBA" id="ARBA00022614"/>
    </source>
</evidence>
<comment type="subcellular location">
    <subcellularLocation>
        <location evidence="1">Cell membrane</location>
        <topology evidence="1">Single-pass membrane protein</topology>
    </subcellularLocation>
    <subcellularLocation>
        <location evidence="2">Membrane</location>
        <topology evidence="2">Single-pass type I membrane protein</topology>
    </subcellularLocation>
</comment>
<evidence type="ECO:0000256" key="11">
    <source>
        <dbReference type="ARBA" id="ARBA00022741"/>
    </source>
</evidence>
<dbReference type="Gene3D" id="2.60.120.430">
    <property type="entry name" value="Galactose-binding lectin"/>
    <property type="match status" value="1"/>
</dbReference>
<dbReference type="FunFam" id="1.10.510.10:FF:000044">
    <property type="entry name" value="Putative LRR receptor-like serine/threonine-protein kinase"/>
    <property type="match status" value="1"/>
</dbReference>
<dbReference type="InterPro" id="IPR001611">
    <property type="entry name" value="Leu-rich_rpt"/>
</dbReference>
<evidence type="ECO:0000256" key="2">
    <source>
        <dbReference type="ARBA" id="ARBA00004479"/>
    </source>
</evidence>
<dbReference type="GO" id="GO:0005886">
    <property type="term" value="C:plasma membrane"/>
    <property type="evidence" value="ECO:0007669"/>
    <property type="project" value="UniProtKB-SubCell"/>
</dbReference>
<keyword evidence="14 22" id="KW-1133">Transmembrane helix</keyword>
<dbReference type="PROSITE" id="PS00107">
    <property type="entry name" value="PROTEIN_KINASE_ATP"/>
    <property type="match status" value="1"/>
</dbReference>
<sequence>MSNRLTGPFPLVLTTIKTLRNLSVEGNLFSGPLPPELGNLVNLRTLLVNSNNFSGDLLPVSIGALTNLIDLRLSGNNFSGPIPDFIGNLRHLEKIHIQGTSLEGPIPAVISALTNLTDLRISDLKGGPSWFPDLHKMESLKTLILRNCSIQGTIPDYIGHMTSLKTLDLSFNNLVGKIPDSFTELERVDFIYLIKNMLTGFIPDWILKRNKIIDISYNNFTLGNSGPFKCLEGNINAVECYSLSVNNINSVHSCLKKNFPCNAPQVQYKYSLHINCGGGETTINGTRYEADMESRGASMLYTTRNWAFSSTGNFVDNDMNADNYIAKTTSLSISDNELYTEARLSPMFLTYYGLCMINGNYTVKLHFAEIVFSGGNTFGTLGRRIFNVLIQGEMVLNDFNIKEEAGGPGKSIIKTFITEVKHNTLEIQFYWAGKGTTAIPSRGVYGPLVSAISVDPNFYPPSSAGKFAKHLKAITAISIMMSILIICIFCFVWRKGWLGGKNVIYRELRGIDLQTGSFTLRQIKAATKNFDPANKVGEGGFGSVYKGILSDETVIAVKQLSSKSKQGNREFVNEIGMISALQHPNLVKLYGCCTEGNQLILIYEYMENNCLARALFARDHTCRLNLNWPTRCKIYLGIARGLAYLHEESRLKIVHRDIKASNVLLDKYLNAKISDFGLAKLDEDEHSHISTRVAGTVGYMAPEYAMRGYLTDKADVYSFGVVGLEIVSGKSNMNDRPKEDFVHLLDWACVLDKRGNLLELVDPELGSGGYSKEEATVMLKVALLCTNAAPTLRPSMSTVVSMLEGLKPVASVISELSSVPGLSGGEHSRNRNVGMSEKTNEEDEHSSSLPPELLTSIKSHEASISSYNIFKIQREVESRK</sequence>
<proteinExistence type="predicted"/>
<keyword evidence="8 22" id="KW-0812">Transmembrane</keyword>
<evidence type="ECO:0000256" key="3">
    <source>
        <dbReference type="ARBA" id="ARBA00012513"/>
    </source>
</evidence>
<keyword evidence="12 24" id="KW-0418">Kinase</keyword>
<evidence type="ECO:0000256" key="12">
    <source>
        <dbReference type="ARBA" id="ARBA00022777"/>
    </source>
</evidence>
<protein>
    <recommendedName>
        <fullName evidence="3">non-specific serine/threonine protein kinase</fullName>
        <ecNumber evidence="3">2.7.11.1</ecNumber>
    </recommendedName>
</protein>
<keyword evidence="5" id="KW-0597">Phosphoprotein</keyword>
<name>A0A0K9NQT9_ZOSMR</name>
<evidence type="ECO:0000256" key="17">
    <source>
        <dbReference type="ARBA" id="ARBA00023180"/>
    </source>
</evidence>
<evidence type="ECO:0000313" key="24">
    <source>
        <dbReference type="EMBL" id="KMZ58462.1"/>
    </source>
</evidence>
<comment type="catalytic activity">
    <reaction evidence="19">
        <text>L-seryl-[protein] + ATP = O-phospho-L-seryl-[protein] + ADP + H(+)</text>
        <dbReference type="Rhea" id="RHEA:17989"/>
        <dbReference type="Rhea" id="RHEA-COMP:9863"/>
        <dbReference type="Rhea" id="RHEA-COMP:11604"/>
        <dbReference type="ChEBI" id="CHEBI:15378"/>
        <dbReference type="ChEBI" id="CHEBI:29999"/>
        <dbReference type="ChEBI" id="CHEBI:30616"/>
        <dbReference type="ChEBI" id="CHEBI:83421"/>
        <dbReference type="ChEBI" id="CHEBI:456216"/>
        <dbReference type="EC" id="2.7.11.1"/>
    </reaction>
</comment>
<feature type="transmembrane region" description="Helical" evidence="22">
    <location>
        <begin position="473"/>
        <end position="493"/>
    </location>
</feature>
<dbReference type="PROSITE" id="PS00108">
    <property type="entry name" value="PROTEIN_KINASE_ST"/>
    <property type="match status" value="1"/>
</dbReference>
<comment type="catalytic activity">
    <reaction evidence="18">
        <text>L-threonyl-[protein] + ATP = O-phospho-L-threonyl-[protein] + ADP + H(+)</text>
        <dbReference type="Rhea" id="RHEA:46608"/>
        <dbReference type="Rhea" id="RHEA-COMP:11060"/>
        <dbReference type="Rhea" id="RHEA-COMP:11605"/>
        <dbReference type="ChEBI" id="CHEBI:15378"/>
        <dbReference type="ChEBI" id="CHEBI:30013"/>
        <dbReference type="ChEBI" id="CHEBI:30616"/>
        <dbReference type="ChEBI" id="CHEBI:61977"/>
        <dbReference type="ChEBI" id="CHEBI:456216"/>
        <dbReference type="EC" id="2.7.11.1"/>
    </reaction>
</comment>
<evidence type="ECO:0000256" key="1">
    <source>
        <dbReference type="ARBA" id="ARBA00004162"/>
    </source>
</evidence>
<evidence type="ECO:0000259" key="23">
    <source>
        <dbReference type="PROSITE" id="PS50011"/>
    </source>
</evidence>
<evidence type="ECO:0000256" key="19">
    <source>
        <dbReference type="ARBA" id="ARBA00048679"/>
    </source>
</evidence>
<feature type="region of interest" description="Disordered" evidence="21">
    <location>
        <begin position="818"/>
        <end position="854"/>
    </location>
</feature>
<dbReference type="STRING" id="29655.A0A0K9NQT9"/>
<feature type="domain" description="Protein kinase" evidence="23">
    <location>
        <begin position="530"/>
        <end position="806"/>
    </location>
</feature>
<dbReference type="FunFam" id="2.60.120.430:FF:000004">
    <property type="entry name" value="Putative leucine-rich repeat receptor-like serine/threonine-protein kinase"/>
    <property type="match status" value="1"/>
</dbReference>
<dbReference type="PANTHER" id="PTHR48006:SF68">
    <property type="entry name" value="PROTEIN KINASE DOMAIN-CONTAINING PROTEIN"/>
    <property type="match status" value="1"/>
</dbReference>
<evidence type="ECO:0000256" key="9">
    <source>
        <dbReference type="ARBA" id="ARBA00022729"/>
    </source>
</evidence>
<dbReference type="InterPro" id="IPR032675">
    <property type="entry name" value="LRR_dom_sf"/>
</dbReference>
<dbReference type="InterPro" id="IPR000719">
    <property type="entry name" value="Prot_kinase_dom"/>
</dbReference>
<organism evidence="24 25">
    <name type="scientific">Zostera marina</name>
    <name type="common">Eelgrass</name>
    <dbReference type="NCBI Taxonomy" id="29655"/>
    <lineage>
        <taxon>Eukaryota</taxon>
        <taxon>Viridiplantae</taxon>
        <taxon>Streptophyta</taxon>
        <taxon>Embryophyta</taxon>
        <taxon>Tracheophyta</taxon>
        <taxon>Spermatophyta</taxon>
        <taxon>Magnoliopsida</taxon>
        <taxon>Liliopsida</taxon>
        <taxon>Zosteraceae</taxon>
        <taxon>Zostera</taxon>
    </lineage>
</organism>
<dbReference type="AlphaFoldDB" id="A0A0K9NQT9"/>
<dbReference type="Pfam" id="PF07714">
    <property type="entry name" value="PK_Tyr_Ser-Thr"/>
    <property type="match status" value="1"/>
</dbReference>
<dbReference type="InterPro" id="IPR011009">
    <property type="entry name" value="Kinase-like_dom_sf"/>
</dbReference>
<dbReference type="Pfam" id="PF11721">
    <property type="entry name" value="Malectin"/>
    <property type="match status" value="1"/>
</dbReference>
<evidence type="ECO:0000256" key="7">
    <source>
        <dbReference type="ARBA" id="ARBA00022679"/>
    </source>
</evidence>
<dbReference type="SUPFAM" id="SSF56112">
    <property type="entry name" value="Protein kinase-like (PK-like)"/>
    <property type="match status" value="1"/>
</dbReference>
<keyword evidence="17" id="KW-0325">Glycoprotein</keyword>